<name>A0A4R7RJB8_9BACT</name>
<gene>
    <name evidence="1" type="ORF">EI77_04703</name>
</gene>
<proteinExistence type="predicted"/>
<accession>A0A4R7RJB8</accession>
<sequence>MNARDVVEHLFRYLRREQRELPMMNPDLDDPLPEALVAMNATLQSLAVRAPKFAAQRPMGALFHAPLNVAVTGLVREGMEVLCEGWPEWAVGCELMIPGDERPNRLLEIEGTVGRLVFPYLGDAAGGNARLAADCVTLGAEVITVLPPVRLRGGRVLRPVNGRRGLMAGGVERGDYGRMRRVREGPGDEMVYSADSVMSAGAGLPRVQLRLGRAVEAELMVEFDARCSLGWLTADDVYGCAPLPVPAEHVESIFLPLVMQRFLSASVMRNAEVPGLVAAQAQEAEVLLRGMRPQAEKMFRFYPGL</sequence>
<dbReference type="Proteomes" id="UP000295662">
    <property type="component" value="Unassembled WGS sequence"/>
</dbReference>
<keyword evidence="2" id="KW-1185">Reference proteome</keyword>
<dbReference type="AlphaFoldDB" id="A0A4R7RJB8"/>
<reference evidence="1 2" key="1">
    <citation type="submission" date="2019-03" db="EMBL/GenBank/DDBJ databases">
        <title>Genomic Encyclopedia of Archaeal and Bacterial Type Strains, Phase II (KMG-II): from individual species to whole genera.</title>
        <authorList>
            <person name="Goeker M."/>
        </authorList>
    </citation>
    <scope>NUCLEOTIDE SEQUENCE [LARGE SCALE GENOMIC DNA]</scope>
    <source>
        <strain evidence="1 2">ATCC 25309</strain>
    </source>
</reference>
<protein>
    <submittedName>
        <fullName evidence="1">Uncharacterized protein</fullName>
    </submittedName>
</protein>
<evidence type="ECO:0000313" key="2">
    <source>
        <dbReference type="Proteomes" id="UP000295662"/>
    </source>
</evidence>
<evidence type="ECO:0000313" key="1">
    <source>
        <dbReference type="EMBL" id="TDU62479.1"/>
    </source>
</evidence>
<comment type="caution">
    <text evidence="1">The sequence shown here is derived from an EMBL/GenBank/DDBJ whole genome shotgun (WGS) entry which is preliminary data.</text>
</comment>
<dbReference type="EMBL" id="SOCA01000021">
    <property type="protein sequence ID" value="TDU62479.1"/>
    <property type="molecule type" value="Genomic_DNA"/>
</dbReference>
<organism evidence="1 2">
    <name type="scientific">Prosthecobacter fusiformis</name>
    <dbReference type="NCBI Taxonomy" id="48464"/>
    <lineage>
        <taxon>Bacteria</taxon>
        <taxon>Pseudomonadati</taxon>
        <taxon>Verrucomicrobiota</taxon>
        <taxon>Verrucomicrobiia</taxon>
        <taxon>Verrucomicrobiales</taxon>
        <taxon>Verrucomicrobiaceae</taxon>
        <taxon>Prosthecobacter</taxon>
    </lineage>
</organism>